<feature type="transmembrane region" description="Helical" evidence="5">
    <location>
        <begin position="335"/>
        <end position="354"/>
    </location>
</feature>
<dbReference type="Pfam" id="PF07690">
    <property type="entry name" value="MFS_1"/>
    <property type="match status" value="1"/>
</dbReference>
<dbReference type="PROSITE" id="PS50850">
    <property type="entry name" value="MFS"/>
    <property type="match status" value="1"/>
</dbReference>
<feature type="transmembrane region" description="Helical" evidence="5">
    <location>
        <begin position="59"/>
        <end position="78"/>
    </location>
</feature>
<gene>
    <name evidence="7" type="primary">sauU_3</name>
    <name evidence="7" type="ORF">V144x_36700</name>
</gene>
<dbReference type="GO" id="GO:0022857">
    <property type="term" value="F:transmembrane transporter activity"/>
    <property type="evidence" value="ECO:0007669"/>
    <property type="project" value="InterPro"/>
</dbReference>
<feature type="transmembrane region" description="Helical" evidence="5">
    <location>
        <begin position="393"/>
        <end position="412"/>
    </location>
</feature>
<dbReference type="EMBL" id="CP037920">
    <property type="protein sequence ID" value="QDT98184.1"/>
    <property type="molecule type" value="Genomic_DNA"/>
</dbReference>
<dbReference type="PANTHER" id="PTHR11662">
    <property type="entry name" value="SOLUTE CARRIER FAMILY 17"/>
    <property type="match status" value="1"/>
</dbReference>
<dbReference type="InterPro" id="IPR050382">
    <property type="entry name" value="MFS_Na/Anion_cotransporter"/>
</dbReference>
<evidence type="ECO:0000313" key="8">
    <source>
        <dbReference type="Proteomes" id="UP000318704"/>
    </source>
</evidence>
<feature type="transmembrane region" description="Helical" evidence="5">
    <location>
        <begin position="360"/>
        <end position="381"/>
    </location>
</feature>
<name>A0A517VYU4_9PLAN</name>
<organism evidence="7 8">
    <name type="scientific">Gimesia aquarii</name>
    <dbReference type="NCBI Taxonomy" id="2527964"/>
    <lineage>
        <taxon>Bacteria</taxon>
        <taxon>Pseudomonadati</taxon>
        <taxon>Planctomycetota</taxon>
        <taxon>Planctomycetia</taxon>
        <taxon>Planctomycetales</taxon>
        <taxon>Planctomycetaceae</taxon>
        <taxon>Gimesia</taxon>
    </lineage>
</organism>
<dbReference type="GO" id="GO:0016020">
    <property type="term" value="C:membrane"/>
    <property type="evidence" value="ECO:0007669"/>
    <property type="project" value="UniProtKB-SubCell"/>
</dbReference>
<protein>
    <submittedName>
        <fullName evidence="7">Putative sulfoacetate transporter SauU</fullName>
    </submittedName>
</protein>
<sequence>MPESENNSDAEPFKVNAREGPPSHARYLVLTLLCLIAAIAYISRNAISVPAKLIQEELGISLTQMGWVMSAFFWSYALSQIPSGWVGHIWGTRRALTVFAIFWSIATAFTGVVIGFWTLVVARLLFGISQAGIFPCSANTISKWLPESRRGIASGLLGSFMSIGSAIGSFIIGVLLVGFDCFGISVPAVTWRMCMFIFAVPGILWALWFYYWFRDRPADHSGVNSAELALIAQTQQQEQDDSKIEKGEPTPWGQILTSFSMWMICGQQFFRAAGYIFYVTWFPVYLQQARGITMASSGIWASLPLMSYVVGNALGGATVDWVLQRTQSRRWSRQGVAIFAMLGSAGCTLCAYFVKDMKLAMTLISMGTFFAGLSGSCGYTVTIDKGGQHVAPIFGMMNMAGNLGAALLPVIVGALFDAKIYDPVLILITGIYISAALCWAFLNPNGTVFDDVKSSEAV</sequence>
<feature type="transmembrane region" description="Helical" evidence="5">
    <location>
        <begin position="189"/>
        <end position="213"/>
    </location>
</feature>
<accession>A0A517VYU4</accession>
<keyword evidence="2 5" id="KW-0812">Transmembrane</keyword>
<evidence type="ECO:0000259" key="6">
    <source>
        <dbReference type="PROSITE" id="PS50850"/>
    </source>
</evidence>
<evidence type="ECO:0000256" key="4">
    <source>
        <dbReference type="ARBA" id="ARBA00023136"/>
    </source>
</evidence>
<dbReference type="Proteomes" id="UP000318704">
    <property type="component" value="Chromosome"/>
</dbReference>
<dbReference type="InterPro" id="IPR020846">
    <property type="entry name" value="MFS_dom"/>
</dbReference>
<reference evidence="7 8" key="1">
    <citation type="submission" date="2019-03" db="EMBL/GenBank/DDBJ databases">
        <title>Deep-cultivation of Planctomycetes and their phenomic and genomic characterization uncovers novel biology.</title>
        <authorList>
            <person name="Wiegand S."/>
            <person name="Jogler M."/>
            <person name="Boedeker C."/>
            <person name="Pinto D."/>
            <person name="Vollmers J."/>
            <person name="Rivas-Marin E."/>
            <person name="Kohn T."/>
            <person name="Peeters S.H."/>
            <person name="Heuer A."/>
            <person name="Rast P."/>
            <person name="Oberbeckmann S."/>
            <person name="Bunk B."/>
            <person name="Jeske O."/>
            <person name="Meyerdierks A."/>
            <person name="Storesund J.E."/>
            <person name="Kallscheuer N."/>
            <person name="Luecker S."/>
            <person name="Lage O.M."/>
            <person name="Pohl T."/>
            <person name="Merkel B.J."/>
            <person name="Hornburger P."/>
            <person name="Mueller R.-W."/>
            <person name="Bruemmer F."/>
            <person name="Labrenz M."/>
            <person name="Spormann A.M."/>
            <person name="Op den Camp H."/>
            <person name="Overmann J."/>
            <person name="Amann R."/>
            <person name="Jetten M.S.M."/>
            <person name="Mascher T."/>
            <person name="Medema M.H."/>
            <person name="Devos D.P."/>
            <person name="Kaster A.-K."/>
            <person name="Ovreas L."/>
            <person name="Rohde M."/>
            <person name="Galperin M.Y."/>
            <person name="Jogler C."/>
        </authorList>
    </citation>
    <scope>NUCLEOTIDE SEQUENCE [LARGE SCALE GENOMIC DNA]</scope>
    <source>
        <strain evidence="7 8">V144</strain>
    </source>
</reference>
<keyword evidence="4 5" id="KW-0472">Membrane</keyword>
<keyword evidence="3 5" id="KW-1133">Transmembrane helix</keyword>
<proteinExistence type="predicted"/>
<comment type="subcellular location">
    <subcellularLocation>
        <location evidence="1">Membrane</location>
        <topology evidence="1">Multi-pass membrane protein</topology>
    </subcellularLocation>
</comment>
<dbReference type="PANTHER" id="PTHR11662:SF399">
    <property type="entry name" value="FI19708P1-RELATED"/>
    <property type="match status" value="1"/>
</dbReference>
<feature type="domain" description="Major facilitator superfamily (MFS) profile" evidence="6">
    <location>
        <begin position="29"/>
        <end position="447"/>
    </location>
</feature>
<dbReference type="InterPro" id="IPR036259">
    <property type="entry name" value="MFS_trans_sf"/>
</dbReference>
<dbReference type="AlphaFoldDB" id="A0A517VYU4"/>
<dbReference type="Gene3D" id="1.20.1250.20">
    <property type="entry name" value="MFS general substrate transporter like domains"/>
    <property type="match status" value="2"/>
</dbReference>
<evidence type="ECO:0000313" key="7">
    <source>
        <dbReference type="EMBL" id="QDT98184.1"/>
    </source>
</evidence>
<feature type="transmembrane region" description="Helical" evidence="5">
    <location>
        <begin position="424"/>
        <end position="442"/>
    </location>
</feature>
<evidence type="ECO:0000256" key="2">
    <source>
        <dbReference type="ARBA" id="ARBA00022692"/>
    </source>
</evidence>
<evidence type="ECO:0000256" key="5">
    <source>
        <dbReference type="SAM" id="Phobius"/>
    </source>
</evidence>
<dbReference type="RefSeq" id="WP_144986630.1">
    <property type="nucleotide sequence ID" value="NZ_CP037920.1"/>
</dbReference>
<feature type="transmembrane region" description="Helical" evidence="5">
    <location>
        <begin position="298"/>
        <end position="323"/>
    </location>
</feature>
<evidence type="ECO:0000256" key="3">
    <source>
        <dbReference type="ARBA" id="ARBA00022989"/>
    </source>
</evidence>
<dbReference type="CDD" id="cd17319">
    <property type="entry name" value="MFS_ExuT_GudP_like"/>
    <property type="match status" value="1"/>
</dbReference>
<dbReference type="KEGG" id="gaw:V144x_36700"/>
<evidence type="ECO:0000256" key="1">
    <source>
        <dbReference type="ARBA" id="ARBA00004141"/>
    </source>
</evidence>
<dbReference type="SUPFAM" id="SSF103473">
    <property type="entry name" value="MFS general substrate transporter"/>
    <property type="match status" value="1"/>
</dbReference>
<dbReference type="InterPro" id="IPR011701">
    <property type="entry name" value="MFS"/>
</dbReference>
<feature type="transmembrane region" description="Helical" evidence="5">
    <location>
        <begin position="269"/>
        <end position="286"/>
    </location>
</feature>
<feature type="transmembrane region" description="Helical" evidence="5">
    <location>
        <begin position="27"/>
        <end position="47"/>
    </location>
</feature>
<feature type="transmembrane region" description="Helical" evidence="5">
    <location>
        <begin position="98"/>
        <end position="120"/>
    </location>
</feature>
<feature type="transmembrane region" description="Helical" evidence="5">
    <location>
        <begin position="152"/>
        <end position="177"/>
    </location>
</feature>